<evidence type="ECO:0000313" key="1">
    <source>
        <dbReference type="EMBL" id="MBO3273650.1"/>
    </source>
</evidence>
<comment type="caution">
    <text evidence="1">The sequence shown here is derived from an EMBL/GenBank/DDBJ whole genome shotgun (WGS) entry which is preliminary data.</text>
</comment>
<accession>A0ABS3TJ16</accession>
<protein>
    <submittedName>
        <fullName evidence="1">Uncharacterized protein</fullName>
    </submittedName>
</protein>
<organism evidence="1 2">
    <name type="scientific">Pseudomonas schmalbachii</name>
    <dbReference type="NCBI Taxonomy" id="2816993"/>
    <lineage>
        <taxon>Bacteria</taxon>
        <taxon>Pseudomonadati</taxon>
        <taxon>Pseudomonadota</taxon>
        <taxon>Gammaproteobacteria</taxon>
        <taxon>Pseudomonadales</taxon>
        <taxon>Pseudomonadaceae</taxon>
        <taxon>Pseudomonas</taxon>
    </lineage>
</organism>
<dbReference type="RefSeq" id="WP_208311483.1">
    <property type="nucleotide sequence ID" value="NZ_JAELYA010000001.1"/>
</dbReference>
<evidence type="ECO:0000313" key="2">
    <source>
        <dbReference type="Proteomes" id="UP000669060"/>
    </source>
</evidence>
<reference evidence="1 2" key="1">
    <citation type="submission" date="2020-12" db="EMBL/GenBank/DDBJ databases">
        <title>Pseudomonas schmalbachii sp. nov. isolated from millipede gut.</title>
        <authorList>
            <person name="Shelomi M."/>
        </authorList>
    </citation>
    <scope>NUCLEOTIDE SEQUENCE [LARGE SCALE GENOMIC DNA]</scope>
    <source>
        <strain evidence="1 2">Milli4</strain>
    </source>
</reference>
<dbReference type="EMBL" id="JAELYA010000001">
    <property type="protein sequence ID" value="MBO3273650.1"/>
    <property type="molecule type" value="Genomic_DNA"/>
</dbReference>
<gene>
    <name evidence="1" type="ORF">JFY56_00235</name>
</gene>
<name>A0ABS3TJ16_9PSED</name>
<keyword evidence="2" id="KW-1185">Reference proteome</keyword>
<sequence>MAKDYEELEELDEIHKYLNSDSKQIEKADLKDLCKKYEENVKPRLEKWLPKLEKIPVYGEKIADVIRFLMMIAGAGCGLITK</sequence>
<proteinExistence type="predicted"/>
<dbReference type="Proteomes" id="UP000669060">
    <property type="component" value="Unassembled WGS sequence"/>
</dbReference>